<dbReference type="Proteomes" id="UP000279962">
    <property type="component" value="Chromosome"/>
</dbReference>
<evidence type="ECO:0000313" key="2">
    <source>
        <dbReference type="Proteomes" id="UP000279962"/>
    </source>
</evidence>
<evidence type="ECO:0000313" key="1">
    <source>
        <dbReference type="EMBL" id="AYO54461.1"/>
    </source>
</evidence>
<dbReference type="EMBL" id="CP033133">
    <property type="protein sequence ID" value="AYO54461.1"/>
    <property type="molecule type" value="Genomic_DNA"/>
</dbReference>
<sequence>MFNQNFLIFEGKALCMFFLELFKKTAKLKQQTLLNLRRYTEQIQKNLFMSENKIQLFLMKKVMP</sequence>
<dbReference type="AlphaFoldDB" id="A0A3G2T303"/>
<accession>A0A3G2T303</accession>
<reference evidence="1 2" key="1">
    <citation type="submission" date="2018-10" db="EMBL/GenBank/DDBJ databases">
        <title>The complete genome of Acinetobacter wuhouensis strain WCHAW010062.</title>
        <authorList>
            <person name="Hu Y."/>
            <person name="Long H."/>
            <person name="Feng Y."/>
            <person name="Zong Z."/>
        </authorList>
    </citation>
    <scope>NUCLEOTIDE SEQUENCE [LARGE SCALE GENOMIC DNA]</scope>
    <source>
        <strain evidence="1 2">WCHAW010062</strain>
    </source>
</reference>
<name>A0A3G2T303_9GAMM</name>
<organism evidence="1 2">
    <name type="scientific">Acinetobacter wuhouensis</name>
    <dbReference type="NCBI Taxonomy" id="1879050"/>
    <lineage>
        <taxon>Bacteria</taxon>
        <taxon>Pseudomonadati</taxon>
        <taxon>Pseudomonadota</taxon>
        <taxon>Gammaproteobacteria</taxon>
        <taxon>Moraxellales</taxon>
        <taxon>Moraxellaceae</taxon>
        <taxon>Acinetobacter</taxon>
    </lineage>
</organism>
<gene>
    <name evidence="1" type="ORF">CDG68_12785</name>
</gene>
<proteinExistence type="predicted"/>
<protein>
    <submittedName>
        <fullName evidence="1">Uncharacterized protein</fullName>
    </submittedName>
</protein>